<evidence type="ECO:0000313" key="12">
    <source>
        <dbReference type="EMBL" id="CAD7289759.1"/>
    </source>
</evidence>
<protein>
    <submittedName>
        <fullName evidence="12">Pyridine nucleotide-disulfide oxidoreductase RclA</fullName>
    </submittedName>
</protein>
<dbReference type="Gene3D" id="3.50.50.60">
    <property type="entry name" value="FAD/NAD(P)-binding domain"/>
    <property type="match status" value="2"/>
</dbReference>
<evidence type="ECO:0000256" key="6">
    <source>
        <dbReference type="ARBA" id="ARBA00023002"/>
    </source>
</evidence>
<feature type="domain" description="FAD/NAD(P)-binding" evidence="11">
    <location>
        <begin position="4"/>
        <end position="292"/>
    </location>
</feature>
<dbReference type="InterPro" id="IPR036188">
    <property type="entry name" value="FAD/NAD-bd_sf"/>
</dbReference>
<dbReference type="InterPro" id="IPR016156">
    <property type="entry name" value="FAD/NAD-linked_Rdtase_dimer_sf"/>
</dbReference>
<comment type="similarity">
    <text evidence="2 9">Belongs to the class-I pyridine nucleotide-disulfide oxidoreductase family.</text>
</comment>
<sequence length="438" mass="48829">MKNFDLIVIGFGKGGKTLALKAANIGKKVALVEKDSNMYGGTCINVGCIPTKKLFALSKQAKFYSDKDNYFAQSMQQKNKLISALRQKNFDMLNSHENITIFNNTAKLIDQNTISLDDNEQITAKNIVINTGSTSVKADFQIDSDMVYYSDDILNLNKLPSHLVIVGGSFIAIEFASMMASFGCKITLISRSNLLKNEDETSRESILTMLKEQDINIIQNAKISSIKDDKIYFNDDNLQADAFLLALGRQANTKNLNLQNIGISTNTNNSIKVNEHLQTTIENIYAIGDVRGGDMFTYISLDDYRIVWQHLYGNKCRNLNNQSPYAKVIFTKTPYAKIGINLNEAKEKNINAKELKILLSNVPNAKILGNDYGFLRAFVQTDSGEILGASFHCEEAHEIINIIAVAMKFKATANDLSNQIFTHPSISEALNDLFSQYT</sequence>
<dbReference type="SUPFAM" id="SSF51905">
    <property type="entry name" value="FAD/NAD(P)-binding domain"/>
    <property type="match status" value="1"/>
</dbReference>
<reference evidence="12 13" key="1">
    <citation type="submission" date="2020-11" db="EMBL/GenBank/DDBJ databases">
        <authorList>
            <person name="Peeters C."/>
        </authorList>
    </citation>
    <scope>NUCLEOTIDE SEQUENCE [LARGE SCALE GENOMIC DNA]</scope>
    <source>
        <strain evidence="12 13">LMG 7974</strain>
    </source>
</reference>
<accession>A0ABN7KB28</accession>
<proteinExistence type="inferred from homology"/>
<dbReference type="InterPro" id="IPR004099">
    <property type="entry name" value="Pyr_nucl-diS_OxRdtase_dimer"/>
</dbReference>
<dbReference type="PRINTS" id="PR00368">
    <property type="entry name" value="FADPNR"/>
</dbReference>
<evidence type="ECO:0000313" key="13">
    <source>
        <dbReference type="Proteomes" id="UP000789803"/>
    </source>
</evidence>
<evidence type="ECO:0000256" key="5">
    <source>
        <dbReference type="ARBA" id="ARBA00022857"/>
    </source>
</evidence>
<dbReference type="PRINTS" id="PR00411">
    <property type="entry name" value="PNDRDTASEI"/>
</dbReference>
<evidence type="ECO:0000256" key="2">
    <source>
        <dbReference type="ARBA" id="ARBA00007532"/>
    </source>
</evidence>
<gene>
    <name evidence="12" type="primary">rclA</name>
    <name evidence="12" type="ORF">LMG7974_01842</name>
</gene>
<keyword evidence="13" id="KW-1185">Reference proteome</keyword>
<keyword evidence="5" id="KW-0521">NADP</keyword>
<dbReference type="RefSeq" id="WP_229933608.1">
    <property type="nucleotide sequence ID" value="NZ_CAJHOF010000026.1"/>
</dbReference>
<evidence type="ECO:0000256" key="1">
    <source>
        <dbReference type="ARBA" id="ARBA00001974"/>
    </source>
</evidence>
<evidence type="ECO:0000256" key="9">
    <source>
        <dbReference type="RuleBase" id="RU003691"/>
    </source>
</evidence>
<evidence type="ECO:0000259" key="11">
    <source>
        <dbReference type="Pfam" id="PF07992"/>
    </source>
</evidence>
<dbReference type="SUPFAM" id="SSF55424">
    <property type="entry name" value="FAD/NAD-linked reductases, dimerisation (C-terminal) domain"/>
    <property type="match status" value="1"/>
</dbReference>
<comment type="caution">
    <text evidence="12">The sequence shown here is derived from an EMBL/GenBank/DDBJ whole genome shotgun (WGS) entry which is preliminary data.</text>
</comment>
<dbReference type="PANTHER" id="PTHR43014:SF4">
    <property type="entry name" value="PYRIDINE NUCLEOTIDE-DISULFIDE OXIDOREDUCTASE RCLA-RELATED"/>
    <property type="match status" value="1"/>
</dbReference>
<organism evidence="12 13">
    <name type="scientific">Campylobacter majalis</name>
    <dbReference type="NCBI Taxonomy" id="2790656"/>
    <lineage>
        <taxon>Bacteria</taxon>
        <taxon>Pseudomonadati</taxon>
        <taxon>Campylobacterota</taxon>
        <taxon>Epsilonproteobacteria</taxon>
        <taxon>Campylobacterales</taxon>
        <taxon>Campylobacteraceae</taxon>
        <taxon>Campylobacter</taxon>
    </lineage>
</organism>
<dbReference type="PROSITE" id="PS00076">
    <property type="entry name" value="PYRIDINE_REDOX_1"/>
    <property type="match status" value="1"/>
</dbReference>
<evidence type="ECO:0000256" key="8">
    <source>
        <dbReference type="ARBA" id="ARBA00023284"/>
    </source>
</evidence>
<comment type="cofactor">
    <cofactor evidence="1">
        <name>FAD</name>
        <dbReference type="ChEBI" id="CHEBI:57692"/>
    </cofactor>
</comment>
<keyword evidence="8 9" id="KW-0676">Redox-active center</keyword>
<evidence type="ECO:0000256" key="4">
    <source>
        <dbReference type="ARBA" id="ARBA00022827"/>
    </source>
</evidence>
<evidence type="ECO:0000256" key="3">
    <source>
        <dbReference type="ARBA" id="ARBA00022630"/>
    </source>
</evidence>
<keyword evidence="4 9" id="KW-0274">FAD</keyword>
<name>A0ABN7KB28_9BACT</name>
<dbReference type="PIRSF" id="PIRSF000350">
    <property type="entry name" value="Mercury_reductase_MerA"/>
    <property type="match status" value="1"/>
</dbReference>
<dbReference type="InterPro" id="IPR023753">
    <property type="entry name" value="FAD/NAD-binding_dom"/>
</dbReference>
<dbReference type="Gene3D" id="3.30.390.30">
    <property type="match status" value="1"/>
</dbReference>
<dbReference type="Pfam" id="PF07992">
    <property type="entry name" value="Pyr_redox_2"/>
    <property type="match status" value="1"/>
</dbReference>
<keyword evidence="6 9" id="KW-0560">Oxidoreductase</keyword>
<dbReference type="InterPro" id="IPR012999">
    <property type="entry name" value="Pyr_OxRdtase_I_AS"/>
</dbReference>
<dbReference type="InterPro" id="IPR001100">
    <property type="entry name" value="Pyr_nuc-diS_OxRdtase"/>
</dbReference>
<dbReference type="Proteomes" id="UP000789803">
    <property type="component" value="Unassembled WGS sequence"/>
</dbReference>
<dbReference type="PANTHER" id="PTHR43014">
    <property type="entry name" value="MERCURIC REDUCTASE"/>
    <property type="match status" value="1"/>
</dbReference>
<keyword evidence="3 9" id="KW-0285">Flavoprotein</keyword>
<dbReference type="EMBL" id="CAJHOF010000026">
    <property type="protein sequence ID" value="CAD7289759.1"/>
    <property type="molecule type" value="Genomic_DNA"/>
</dbReference>
<keyword evidence="7" id="KW-1015">Disulfide bond</keyword>
<evidence type="ECO:0000256" key="7">
    <source>
        <dbReference type="ARBA" id="ARBA00023157"/>
    </source>
</evidence>
<evidence type="ECO:0000259" key="10">
    <source>
        <dbReference type="Pfam" id="PF02852"/>
    </source>
</evidence>
<feature type="domain" description="Pyridine nucleotide-disulphide oxidoreductase dimerisation" evidence="10">
    <location>
        <begin position="326"/>
        <end position="432"/>
    </location>
</feature>
<dbReference type="Pfam" id="PF02852">
    <property type="entry name" value="Pyr_redox_dim"/>
    <property type="match status" value="1"/>
</dbReference>